<comment type="pathway">
    <text evidence="3">tRNA modification; 5-methoxycarbonylmethyl-2-thiouridine-tRNA biosynthesis.</text>
</comment>
<dbReference type="CDD" id="cd19494">
    <property type="entry name" value="Elp4"/>
    <property type="match status" value="1"/>
</dbReference>
<comment type="similarity">
    <text evidence="4">Belongs to the ELP4 family.</text>
</comment>
<keyword evidence="6" id="KW-0963">Cytoplasm</keyword>
<proteinExistence type="inferred from homology"/>
<evidence type="ECO:0000256" key="3">
    <source>
        <dbReference type="ARBA" id="ARBA00005043"/>
    </source>
</evidence>
<dbReference type="GO" id="GO:0008023">
    <property type="term" value="C:transcription elongation factor complex"/>
    <property type="evidence" value="ECO:0007669"/>
    <property type="project" value="TreeGrafter"/>
</dbReference>
<keyword evidence="8" id="KW-0539">Nucleus</keyword>
<evidence type="ECO:0000256" key="6">
    <source>
        <dbReference type="ARBA" id="ARBA00022490"/>
    </source>
</evidence>
<evidence type="ECO:0000256" key="4">
    <source>
        <dbReference type="ARBA" id="ARBA00007573"/>
    </source>
</evidence>
<dbReference type="Proteomes" id="UP000663879">
    <property type="component" value="Unassembled WGS sequence"/>
</dbReference>
<dbReference type="OrthoDB" id="289162at2759"/>
<dbReference type="GO" id="GO:0002098">
    <property type="term" value="P:tRNA wobble uridine modification"/>
    <property type="evidence" value="ECO:0007669"/>
    <property type="project" value="InterPro"/>
</dbReference>
<comment type="caution">
    <text evidence="10">The sequence shown here is derived from an EMBL/GenBank/DDBJ whole genome shotgun (WGS) entry which is preliminary data.</text>
</comment>
<dbReference type="AlphaFoldDB" id="A0A813LZX0"/>
<evidence type="ECO:0000313" key="10">
    <source>
        <dbReference type="EMBL" id="CAF0709642.1"/>
    </source>
</evidence>
<dbReference type="InterPro" id="IPR008728">
    <property type="entry name" value="Elongator_complex_protein_4"/>
</dbReference>
<name>A0A813LZX0_9BILA</name>
<protein>
    <recommendedName>
        <fullName evidence="5">Elongator complex protein 4</fullName>
    </recommendedName>
</protein>
<sequence>MSDLVQTKSSYFVRKTPATQSLPQATKPTIGIPSIDFFIGGGLPVGGICLIGQDNKNYYSDIVTRCFIAEGVVHKHAIYVADLIEEKEKLFERIPDQNKLEEPEQNKSPDQLRIAWRYGQQPTQNKPESNAKTFQSNYFVMNKLMPKENVYLSSNVKTFELNTNLSDQFSTQEKTKPFYSKLAKDLNVHIDSINLNVNKTKEYNNLLRIVINSAGGLVWNDLSTINDESSIEFCKFLIYLRQLLRHSLAVCVITVPNEVVQNKDLLEKFSHLTDYTFILDDSSRTASRLTNTQYDGLFRLTKLPRLNSLNSCFTPETLDLAFFVKRKRLVVEQMHLPPDLDENDDTQKGRTNTSVTMSCSSSGGSSGSNKLDF</sequence>
<dbReference type="GO" id="GO:0033588">
    <property type="term" value="C:elongator holoenzyme complex"/>
    <property type="evidence" value="ECO:0007669"/>
    <property type="project" value="InterPro"/>
</dbReference>
<evidence type="ECO:0000256" key="9">
    <source>
        <dbReference type="SAM" id="MobiDB-lite"/>
    </source>
</evidence>
<dbReference type="Pfam" id="PF05625">
    <property type="entry name" value="PAXNEB"/>
    <property type="match status" value="1"/>
</dbReference>
<comment type="subcellular location">
    <subcellularLocation>
        <location evidence="2">Cytoplasm</location>
    </subcellularLocation>
    <subcellularLocation>
        <location evidence="1">Nucleus</location>
    </subcellularLocation>
</comment>
<dbReference type="InterPro" id="IPR027417">
    <property type="entry name" value="P-loop_NTPase"/>
</dbReference>
<feature type="region of interest" description="Disordered" evidence="9">
    <location>
        <begin position="337"/>
        <end position="373"/>
    </location>
</feature>
<reference evidence="10" key="1">
    <citation type="submission" date="2021-02" db="EMBL/GenBank/DDBJ databases">
        <authorList>
            <person name="Nowell W R."/>
        </authorList>
    </citation>
    <scope>NUCLEOTIDE SEQUENCE</scope>
    <source>
        <strain evidence="10">Ploen Becks lab</strain>
    </source>
</reference>
<accession>A0A813LZX0</accession>
<evidence type="ECO:0000256" key="8">
    <source>
        <dbReference type="ARBA" id="ARBA00023242"/>
    </source>
</evidence>
<evidence type="ECO:0000256" key="7">
    <source>
        <dbReference type="ARBA" id="ARBA00022694"/>
    </source>
</evidence>
<dbReference type="EMBL" id="CAJNOC010000046">
    <property type="protein sequence ID" value="CAF0709642.1"/>
    <property type="molecule type" value="Genomic_DNA"/>
</dbReference>
<dbReference type="Gene3D" id="3.40.50.300">
    <property type="entry name" value="P-loop containing nucleotide triphosphate hydrolases"/>
    <property type="match status" value="1"/>
</dbReference>
<evidence type="ECO:0000256" key="1">
    <source>
        <dbReference type="ARBA" id="ARBA00004123"/>
    </source>
</evidence>
<gene>
    <name evidence="10" type="ORF">OXX778_LOCUS832</name>
</gene>
<dbReference type="GO" id="GO:0005737">
    <property type="term" value="C:cytoplasm"/>
    <property type="evidence" value="ECO:0007669"/>
    <property type="project" value="UniProtKB-SubCell"/>
</dbReference>
<dbReference type="PANTHER" id="PTHR12896">
    <property type="entry name" value="PAX6 NEIGHBOR PROTEIN PAXNEB"/>
    <property type="match status" value="1"/>
</dbReference>
<evidence type="ECO:0000256" key="2">
    <source>
        <dbReference type="ARBA" id="ARBA00004496"/>
    </source>
</evidence>
<organism evidence="10 11">
    <name type="scientific">Brachionus calyciflorus</name>
    <dbReference type="NCBI Taxonomy" id="104777"/>
    <lineage>
        <taxon>Eukaryota</taxon>
        <taxon>Metazoa</taxon>
        <taxon>Spiralia</taxon>
        <taxon>Gnathifera</taxon>
        <taxon>Rotifera</taxon>
        <taxon>Eurotatoria</taxon>
        <taxon>Monogononta</taxon>
        <taxon>Pseudotrocha</taxon>
        <taxon>Ploima</taxon>
        <taxon>Brachionidae</taxon>
        <taxon>Brachionus</taxon>
    </lineage>
</organism>
<evidence type="ECO:0000313" key="11">
    <source>
        <dbReference type="Proteomes" id="UP000663879"/>
    </source>
</evidence>
<dbReference type="PANTHER" id="PTHR12896:SF1">
    <property type="entry name" value="ELONGATOR COMPLEX PROTEIN 4"/>
    <property type="match status" value="1"/>
</dbReference>
<keyword evidence="7" id="KW-0819">tRNA processing</keyword>
<keyword evidence="11" id="KW-1185">Reference proteome</keyword>
<dbReference type="UniPathway" id="UPA00988"/>
<evidence type="ECO:0000256" key="5">
    <source>
        <dbReference type="ARBA" id="ARBA00020265"/>
    </source>
</evidence>